<reference evidence="1 2" key="1">
    <citation type="submission" date="2023-05" db="EMBL/GenBank/DDBJ databases">
        <title>Novel species of genus Flectobacillus isolated from stream in China.</title>
        <authorList>
            <person name="Lu H."/>
        </authorList>
    </citation>
    <scope>NUCLEOTIDE SEQUENCE [LARGE SCALE GENOMIC DNA]</scope>
    <source>
        <strain evidence="1 2">KCTC 42575</strain>
    </source>
</reference>
<name>A0ABT6Y3E5_9BACT</name>
<dbReference type="Proteomes" id="UP001236507">
    <property type="component" value="Unassembled WGS sequence"/>
</dbReference>
<accession>A0ABT6Y3E5</accession>
<evidence type="ECO:0000313" key="1">
    <source>
        <dbReference type="EMBL" id="MDI9858075.1"/>
    </source>
</evidence>
<protein>
    <submittedName>
        <fullName evidence="1">Uncharacterized protein</fullName>
    </submittedName>
</protein>
<dbReference type="RefSeq" id="WP_283343340.1">
    <property type="nucleotide sequence ID" value="NZ_JASHIF010000002.1"/>
</dbReference>
<comment type="caution">
    <text evidence="1">The sequence shown here is derived from an EMBL/GenBank/DDBJ whole genome shotgun (WGS) entry which is preliminary data.</text>
</comment>
<evidence type="ECO:0000313" key="2">
    <source>
        <dbReference type="Proteomes" id="UP001236507"/>
    </source>
</evidence>
<sequence length="41" mass="4531">MNTTLQVWKISPRIGKFTQIVLSTGIQTFSPPSTGSGHDWI</sequence>
<keyword evidence="2" id="KW-1185">Reference proteome</keyword>
<proteinExistence type="predicted"/>
<dbReference type="EMBL" id="JASHIF010000002">
    <property type="protein sequence ID" value="MDI9858075.1"/>
    <property type="molecule type" value="Genomic_DNA"/>
</dbReference>
<gene>
    <name evidence="1" type="ORF">QM524_02525</name>
</gene>
<organism evidence="1 2">
    <name type="scientific">Flectobacillus roseus</name>
    <dbReference type="NCBI Taxonomy" id="502259"/>
    <lineage>
        <taxon>Bacteria</taxon>
        <taxon>Pseudomonadati</taxon>
        <taxon>Bacteroidota</taxon>
        <taxon>Cytophagia</taxon>
        <taxon>Cytophagales</taxon>
        <taxon>Flectobacillaceae</taxon>
        <taxon>Flectobacillus</taxon>
    </lineage>
</organism>